<keyword evidence="2" id="KW-1185">Reference proteome</keyword>
<protein>
    <submittedName>
        <fullName evidence="1">Uncharacterized protein</fullName>
    </submittedName>
</protein>
<dbReference type="EMBL" id="JASBNA010000025">
    <property type="protein sequence ID" value="KAK7684529.1"/>
    <property type="molecule type" value="Genomic_DNA"/>
</dbReference>
<proteinExistence type="predicted"/>
<comment type="caution">
    <text evidence="1">The sequence shown here is derived from an EMBL/GenBank/DDBJ whole genome shotgun (WGS) entry which is preliminary data.</text>
</comment>
<dbReference type="Proteomes" id="UP001385951">
    <property type="component" value="Unassembled WGS sequence"/>
</dbReference>
<gene>
    <name evidence="1" type="ORF">QCA50_012476</name>
</gene>
<sequence>MRSQLISSPRSFENTSSLLLDTRRYDHTRLFFFPLFSDIDLVHPSTLRSLSPIIDIRSSVAVVIPRTLRPGFNRQTSWILTSSQLSSKYAQQSPRYVPMLISYL</sequence>
<name>A0AAW0FZK9_9APHY</name>
<dbReference type="AlphaFoldDB" id="A0AAW0FZK9"/>
<accession>A0AAW0FZK9</accession>
<evidence type="ECO:0000313" key="2">
    <source>
        <dbReference type="Proteomes" id="UP001385951"/>
    </source>
</evidence>
<organism evidence="1 2">
    <name type="scientific">Cerrena zonata</name>
    <dbReference type="NCBI Taxonomy" id="2478898"/>
    <lineage>
        <taxon>Eukaryota</taxon>
        <taxon>Fungi</taxon>
        <taxon>Dikarya</taxon>
        <taxon>Basidiomycota</taxon>
        <taxon>Agaricomycotina</taxon>
        <taxon>Agaricomycetes</taxon>
        <taxon>Polyporales</taxon>
        <taxon>Cerrenaceae</taxon>
        <taxon>Cerrena</taxon>
    </lineage>
</organism>
<evidence type="ECO:0000313" key="1">
    <source>
        <dbReference type="EMBL" id="KAK7684529.1"/>
    </source>
</evidence>
<reference evidence="1 2" key="1">
    <citation type="submission" date="2022-09" db="EMBL/GenBank/DDBJ databases">
        <authorList>
            <person name="Palmer J.M."/>
        </authorList>
    </citation>
    <scope>NUCLEOTIDE SEQUENCE [LARGE SCALE GENOMIC DNA]</scope>
    <source>
        <strain evidence="1 2">DSM 7382</strain>
    </source>
</reference>